<dbReference type="EMBL" id="JAAGLQ010000462">
    <property type="protein sequence ID" value="NEA18037.1"/>
    <property type="molecule type" value="Genomic_DNA"/>
</dbReference>
<dbReference type="Gene3D" id="3.10.180.10">
    <property type="entry name" value="2,3-Dihydroxybiphenyl 1,2-Dioxygenase, domain 1"/>
    <property type="match status" value="1"/>
</dbReference>
<sequence>MQKIRPCLWFDGQAREAAEFYVSVFGGDSAVLDVTYNGEAAPGETGAVLTVDFRLAGQEYMALNGGPAFTFSEAVSLSVDCASQEEVDRLWSALTEGGTESDCGWLKDRYGFSWQIVPRVLPELLGGPDKARAERVMRAMLTMRKLDVETLRNA</sequence>
<dbReference type="AlphaFoldDB" id="A0A6N9U361"/>
<dbReference type="Proteomes" id="UP000735541">
    <property type="component" value="Unassembled WGS sequence"/>
</dbReference>
<dbReference type="PIRSF" id="PIRSF021700">
    <property type="entry name" value="3_dmu_93_MTrfase"/>
    <property type="match status" value="1"/>
</dbReference>
<feature type="domain" description="PhnB-like" evidence="1">
    <location>
        <begin position="2"/>
        <end position="117"/>
    </location>
</feature>
<dbReference type="InterPro" id="IPR009725">
    <property type="entry name" value="3_dmu_93_MTrfase"/>
</dbReference>
<proteinExistence type="predicted"/>
<evidence type="ECO:0000313" key="2">
    <source>
        <dbReference type="EMBL" id="MBV7670477.1"/>
    </source>
</evidence>
<reference evidence="3 4" key="1">
    <citation type="submission" date="2020-01" db="EMBL/GenBank/DDBJ databases">
        <title>Insect and environment-associated Actinomycetes.</title>
        <authorList>
            <person name="Currrie C."/>
            <person name="Chevrette M."/>
            <person name="Carlson C."/>
            <person name="Stubbendieck R."/>
            <person name="Wendt-Pienkowski E."/>
        </authorList>
    </citation>
    <scope>NUCLEOTIDE SEQUENCE [LARGE SCALE GENOMIC DNA]</scope>
    <source>
        <strain evidence="3 4">SID11342</strain>
    </source>
</reference>
<dbReference type="InterPro" id="IPR029068">
    <property type="entry name" value="Glyas_Bleomycin-R_OHBP_Dase"/>
</dbReference>
<name>A0A6N9U361_STRHA</name>
<dbReference type="PANTHER" id="PTHR33990:SF2">
    <property type="entry name" value="PHNB-LIKE DOMAIN-CONTAINING PROTEIN"/>
    <property type="match status" value="1"/>
</dbReference>
<evidence type="ECO:0000259" key="1">
    <source>
        <dbReference type="Pfam" id="PF06983"/>
    </source>
</evidence>
<dbReference type="Pfam" id="PF06983">
    <property type="entry name" value="3-dmu-9_3-mt"/>
    <property type="match status" value="1"/>
</dbReference>
<comment type="caution">
    <text evidence="3">The sequence shown here is derived from an EMBL/GenBank/DDBJ whole genome shotgun (WGS) entry which is preliminary data.</text>
</comment>
<dbReference type="InterPro" id="IPR028973">
    <property type="entry name" value="PhnB-like"/>
</dbReference>
<protein>
    <submittedName>
        <fullName evidence="3">VOC family protein</fullName>
    </submittedName>
</protein>
<evidence type="ECO:0000313" key="5">
    <source>
        <dbReference type="Proteomes" id="UP000735541"/>
    </source>
</evidence>
<dbReference type="Proteomes" id="UP000471293">
    <property type="component" value="Unassembled WGS sequence"/>
</dbReference>
<dbReference type="GeneID" id="97294806"/>
<dbReference type="CDD" id="cd06588">
    <property type="entry name" value="PhnB_like"/>
    <property type="match status" value="1"/>
</dbReference>
<dbReference type="RefSeq" id="WP_103492099.1">
    <property type="nucleotide sequence ID" value="NZ_CP109044.1"/>
</dbReference>
<organism evidence="3 4">
    <name type="scientific">Streptomyces halstedii</name>
    <dbReference type="NCBI Taxonomy" id="1944"/>
    <lineage>
        <taxon>Bacteria</taxon>
        <taxon>Bacillati</taxon>
        <taxon>Actinomycetota</taxon>
        <taxon>Actinomycetes</taxon>
        <taxon>Kitasatosporales</taxon>
        <taxon>Streptomycetaceae</taxon>
        <taxon>Streptomyces</taxon>
    </lineage>
</organism>
<evidence type="ECO:0000313" key="3">
    <source>
        <dbReference type="EMBL" id="NEA18037.1"/>
    </source>
</evidence>
<dbReference type="SUPFAM" id="SSF54593">
    <property type="entry name" value="Glyoxalase/Bleomycin resistance protein/Dihydroxybiphenyl dioxygenase"/>
    <property type="match status" value="1"/>
</dbReference>
<keyword evidence="5" id="KW-1185">Reference proteome</keyword>
<evidence type="ECO:0000313" key="4">
    <source>
        <dbReference type="Proteomes" id="UP000471293"/>
    </source>
</evidence>
<gene>
    <name evidence="3" type="ORF">G3I29_21495</name>
    <name evidence="2" type="ORF">STHAL_13495</name>
</gene>
<reference evidence="2 5" key="2">
    <citation type="submission" date="2021-07" db="EMBL/GenBank/DDBJ databases">
        <title>Sequencing Streptomyces halstedii LGO-A4 genome an citrus endophytic actinomycete.</title>
        <authorList>
            <person name="Samborskyy M."/>
            <person name="Scott N."/>
            <person name="Deglau R."/>
            <person name="Dickens S."/>
            <person name="Oliveira L.G."/>
        </authorList>
    </citation>
    <scope>NUCLEOTIDE SEQUENCE [LARGE SCALE GENOMIC DNA]</scope>
    <source>
        <strain evidence="2 5">LGO-A4</strain>
    </source>
</reference>
<dbReference type="EMBL" id="JAHUVW010000001">
    <property type="protein sequence ID" value="MBV7670477.1"/>
    <property type="molecule type" value="Genomic_DNA"/>
</dbReference>
<dbReference type="PANTHER" id="PTHR33990">
    <property type="entry name" value="PROTEIN YJDN-RELATED"/>
    <property type="match status" value="1"/>
</dbReference>
<accession>A0A6N9U361</accession>